<accession>A0A093CSD3</accession>
<comment type="catalytic activity">
    <reaction evidence="12">
        <text>N(pros)-phospho-L-histidyl-[protein] + H2O = L-histidyl-[protein] + phosphate</text>
        <dbReference type="Rhea" id="RHEA:47964"/>
        <dbReference type="Rhea" id="RHEA-COMP:9745"/>
        <dbReference type="Rhea" id="RHEA-COMP:9746"/>
        <dbReference type="ChEBI" id="CHEBI:15377"/>
        <dbReference type="ChEBI" id="CHEBI:29979"/>
        <dbReference type="ChEBI" id="CHEBI:43474"/>
        <dbReference type="ChEBI" id="CHEBI:64837"/>
        <dbReference type="EC" id="3.9.1.3"/>
    </reaction>
</comment>
<keyword evidence="9" id="KW-0904">Protein phosphatase</keyword>
<evidence type="ECO:0000256" key="2">
    <source>
        <dbReference type="ARBA" id="ARBA00004496"/>
    </source>
</evidence>
<evidence type="ECO:0000313" key="14">
    <source>
        <dbReference type="EMBL" id="KFV15819.1"/>
    </source>
</evidence>
<comment type="similarity">
    <text evidence="3">Belongs to the janus family.</text>
</comment>
<comment type="catalytic activity">
    <reaction evidence="13">
        <text>N(tele)-phospho-L-histidyl-[protein] + H2O = L-histidyl-[protein] + phosphate</text>
        <dbReference type="Rhea" id="RHEA:47960"/>
        <dbReference type="Rhea" id="RHEA-COMP:9745"/>
        <dbReference type="Rhea" id="RHEA-COMP:10719"/>
        <dbReference type="ChEBI" id="CHEBI:15377"/>
        <dbReference type="ChEBI" id="CHEBI:29979"/>
        <dbReference type="ChEBI" id="CHEBI:43474"/>
        <dbReference type="ChEBI" id="CHEBI:83586"/>
        <dbReference type="EC" id="3.9.1.3"/>
    </reaction>
</comment>
<keyword evidence="15" id="KW-1185">Reference proteome</keyword>
<dbReference type="GO" id="GO:0005829">
    <property type="term" value="C:cytosol"/>
    <property type="evidence" value="ECO:0007669"/>
    <property type="project" value="TreeGrafter"/>
</dbReference>
<sequence length="63" mass="7403">ELKKQRCDCVCLGARRILRESEEKTIYVYTFAMGFERANCSVPKEKLKSKYPDYEITWAGEGY</sequence>
<reference evidence="14 15" key="1">
    <citation type="submission" date="2014-04" db="EMBL/GenBank/DDBJ databases">
        <title>Genome evolution of avian class.</title>
        <authorList>
            <person name="Zhang G."/>
            <person name="Li C."/>
        </authorList>
    </citation>
    <scope>NUCLEOTIDE SEQUENCE [LARGE SCALE GENOMIC DNA]</scope>
    <source>
        <strain evidence="14">BGI_N339</strain>
    </source>
</reference>
<dbReference type="GO" id="GO:0101006">
    <property type="term" value="F:protein histidine phosphatase activity"/>
    <property type="evidence" value="ECO:0007669"/>
    <property type="project" value="UniProtKB-EC"/>
</dbReference>
<dbReference type="EC" id="3.9.1.3" evidence="5"/>
<evidence type="ECO:0000256" key="10">
    <source>
        <dbReference type="ARBA" id="ARBA00029952"/>
    </source>
</evidence>
<evidence type="ECO:0000256" key="12">
    <source>
        <dbReference type="ARBA" id="ARBA00049028"/>
    </source>
</evidence>
<proteinExistence type="inferred from homology"/>
<evidence type="ECO:0000256" key="1">
    <source>
        <dbReference type="ARBA" id="ARBA00003087"/>
    </source>
</evidence>
<dbReference type="PANTHER" id="PTHR12258:SF10">
    <property type="entry name" value="14 KDA PHOSPHOHISTIDINE PHOSPHATASE"/>
    <property type="match status" value="1"/>
</dbReference>
<feature type="non-terminal residue" evidence="14">
    <location>
        <position position="63"/>
    </location>
</feature>
<name>A0A093CSD3_9AVES</name>
<dbReference type="EMBL" id="KL247605">
    <property type="protein sequence ID" value="KFV15819.1"/>
    <property type="molecule type" value="Genomic_DNA"/>
</dbReference>
<dbReference type="PANTHER" id="PTHR12258">
    <property type="entry name" value="JANUS-A/JANUS-B"/>
    <property type="match status" value="1"/>
</dbReference>
<evidence type="ECO:0000256" key="9">
    <source>
        <dbReference type="ARBA" id="ARBA00022912"/>
    </source>
</evidence>
<evidence type="ECO:0000313" key="15">
    <source>
        <dbReference type="Proteomes" id="UP000053149"/>
    </source>
</evidence>
<evidence type="ECO:0000256" key="5">
    <source>
        <dbReference type="ARBA" id="ARBA00011945"/>
    </source>
</evidence>
<comment type="function">
    <text evidence="1">Exhibits phosphohistidine phosphatase activity.</text>
</comment>
<dbReference type="InterPro" id="IPR038596">
    <property type="entry name" value="Janus_sf"/>
</dbReference>
<dbReference type="SUPFAM" id="SSF143724">
    <property type="entry name" value="PHP14-like"/>
    <property type="match status" value="1"/>
</dbReference>
<evidence type="ECO:0000256" key="6">
    <source>
        <dbReference type="ARBA" id="ARBA00014497"/>
    </source>
</evidence>
<evidence type="ECO:0000256" key="4">
    <source>
        <dbReference type="ARBA" id="ARBA00011245"/>
    </source>
</evidence>
<dbReference type="Proteomes" id="UP000053149">
    <property type="component" value="Unassembled WGS sequence"/>
</dbReference>
<evidence type="ECO:0000256" key="11">
    <source>
        <dbReference type="ARBA" id="ARBA00030831"/>
    </source>
</evidence>
<gene>
    <name evidence="14" type="ORF">N339_04979</name>
</gene>
<dbReference type="Gene3D" id="3.50.20.20">
    <property type="entry name" value="Janus/Ocnus"/>
    <property type="match status" value="1"/>
</dbReference>
<comment type="subunit">
    <text evidence="4">Monomer.</text>
</comment>
<feature type="non-terminal residue" evidence="14">
    <location>
        <position position="1"/>
    </location>
</feature>
<evidence type="ECO:0000256" key="13">
    <source>
        <dbReference type="ARBA" id="ARBA00049335"/>
    </source>
</evidence>
<dbReference type="InterPro" id="IPR007702">
    <property type="entry name" value="Janus"/>
</dbReference>
<dbReference type="AlphaFoldDB" id="A0A093CSD3"/>
<dbReference type="Pfam" id="PF05005">
    <property type="entry name" value="Ocnus"/>
    <property type="match status" value="1"/>
</dbReference>
<organism evidence="14 15">
    <name type="scientific">Pterocles gutturalis</name>
    <name type="common">yellow-throated sandgrouse</name>
    <dbReference type="NCBI Taxonomy" id="240206"/>
    <lineage>
        <taxon>Eukaryota</taxon>
        <taxon>Metazoa</taxon>
        <taxon>Chordata</taxon>
        <taxon>Craniata</taxon>
        <taxon>Vertebrata</taxon>
        <taxon>Euteleostomi</taxon>
        <taxon>Archelosauria</taxon>
        <taxon>Archosauria</taxon>
        <taxon>Dinosauria</taxon>
        <taxon>Saurischia</taxon>
        <taxon>Theropoda</taxon>
        <taxon>Coelurosauria</taxon>
        <taxon>Aves</taxon>
        <taxon>Neognathae</taxon>
        <taxon>Neoaves</taxon>
        <taxon>Columbimorphae</taxon>
        <taxon>Pterocliformes</taxon>
        <taxon>Pteroclidae</taxon>
        <taxon>Pterocles</taxon>
    </lineage>
</organism>
<evidence type="ECO:0000256" key="7">
    <source>
        <dbReference type="ARBA" id="ARBA00022490"/>
    </source>
</evidence>
<evidence type="ECO:0000256" key="3">
    <source>
        <dbReference type="ARBA" id="ARBA00010971"/>
    </source>
</evidence>
<comment type="subcellular location">
    <subcellularLocation>
        <location evidence="2">Cytoplasm</location>
    </subcellularLocation>
</comment>
<evidence type="ECO:0000256" key="8">
    <source>
        <dbReference type="ARBA" id="ARBA00022801"/>
    </source>
</evidence>
<protein>
    <recommendedName>
        <fullName evidence="6">14 kDa phosphohistidine phosphatase</fullName>
        <ecNumber evidence="5">3.9.1.3</ecNumber>
    </recommendedName>
    <alternativeName>
        <fullName evidence="11">Phosphohistidine phosphatase 1</fullName>
    </alternativeName>
    <alternativeName>
        <fullName evidence="10">Protein histidine phosphatase</fullName>
    </alternativeName>
</protein>
<keyword evidence="8" id="KW-0378">Hydrolase</keyword>
<keyword evidence="7" id="KW-0963">Cytoplasm</keyword>